<gene>
    <name evidence="4" type="ORF">FisN_5Hh349</name>
</gene>
<dbReference type="Proteomes" id="UP000198406">
    <property type="component" value="Unassembled WGS sequence"/>
</dbReference>
<dbReference type="InterPro" id="IPR011990">
    <property type="entry name" value="TPR-like_helical_dom_sf"/>
</dbReference>
<dbReference type="InterPro" id="IPR001194">
    <property type="entry name" value="cDENN_dom"/>
</dbReference>
<dbReference type="InterPro" id="IPR002885">
    <property type="entry name" value="PPR_rpt"/>
</dbReference>
<dbReference type="PROSITE" id="PS50211">
    <property type="entry name" value="DENN"/>
    <property type="match status" value="1"/>
</dbReference>
<feature type="region of interest" description="Disordered" evidence="2">
    <location>
        <begin position="44"/>
        <end position="85"/>
    </location>
</feature>
<keyword evidence="5" id="KW-1185">Reference proteome</keyword>
<dbReference type="Pfam" id="PF03455">
    <property type="entry name" value="dDENN"/>
    <property type="match status" value="1"/>
</dbReference>
<dbReference type="OrthoDB" id="6019893at2759"/>
<feature type="region of interest" description="Disordered" evidence="2">
    <location>
        <begin position="714"/>
        <end position="736"/>
    </location>
</feature>
<dbReference type="GO" id="GO:0032483">
    <property type="term" value="P:regulation of Rab protein signal transduction"/>
    <property type="evidence" value="ECO:0007669"/>
    <property type="project" value="TreeGrafter"/>
</dbReference>
<dbReference type="GO" id="GO:0031410">
    <property type="term" value="C:cytoplasmic vesicle"/>
    <property type="evidence" value="ECO:0007669"/>
    <property type="project" value="TreeGrafter"/>
</dbReference>
<dbReference type="EMBL" id="BDSP01000111">
    <property type="protein sequence ID" value="GAX16970.1"/>
    <property type="molecule type" value="Genomic_DNA"/>
</dbReference>
<dbReference type="InterPro" id="IPR005113">
    <property type="entry name" value="uDENN_dom"/>
</dbReference>
<dbReference type="SMART" id="SM00799">
    <property type="entry name" value="DENN"/>
    <property type="match status" value="1"/>
</dbReference>
<dbReference type="AlphaFoldDB" id="A0A1Z5JSH2"/>
<sequence>MSTPAKTSNGPGIRRKAPQKDLMRETTSVQRLVEYFVIITPSPRWTKKPESSADDSHHPPSTQESQQGSEVSGHGTEGNIHMPTTRNDYAFQPVISARYPTCDYEDNPLNPMILQFCFPSGDVITPSRTYQLPQVHHFVLTNEQGQKVYGTCLTVFEEYEPDGPWKSQAMTLEGANGIELAVDERGKDLYLPKVLCLLSTWPYLTAMREYLAQLYRLATSTNIMTEPIERYIVNICCEIPAPPPGAYEVQVNILDSTIRFWAPPARLPIAYVALPYQILFECLDIHNILSVWTALILERKILLLSSHYSILTVCAEVLCSLLFPMRWSHLYVPLLPKMFAPMLDAPVPFLCGVVRDSWMYTQKFISQDVVVVDLDNNSIEFGQDFPPIPPPPAKKFHKLRAILTDLVGPDFWRAHGAENEYETLKHKQNKKGTIETLRKSTNGSSLWKEKRASLDNAFSLAYTPDSPGLLNDRLPESEKTKWAHVQEAFHQFFVGVFKDYRKHLSVVDGSRSVFDQKAFLAQQKPSNVSFVSEMCMSQQFNDFLTRRLVSPGDPDLVFFDQSIDAKKNRSKLQLRKKETPFLRSANAHKELKKFVSVTPCKDGLIDDGRPFVYEKWPDTFTDEYFCEPRPIPEMITAEFDRQAGLVAKMRLDIHDDEVNCIRSSNAIVKFNEDASNKSPESETFSVFFLTYCAMVGRDWKRFLNRRQLIMSTPERSVSGSSSTHLVERPSNRPRSTTEAIVSDLTLGICDMCTRSEFQAALKHIETHGIGRVDALFFGDENYDLPRSISIPANRFSLDSSSVDVSSDLEEARAIASAQLDLAFQTLETAALRGLSLDSDSYSSLMESCGRCGDTRHAMHLIEIMKNEGHFADSEVLSHFVAAFAYGEADTLSPAQVTSSDAHPFDEIASTENGSKSLYLRRNLASKEDASSLALELEACEVLSESGSPDRILAASASFSTSQTGMNLDWFSRYRHSLSKKKTKVRKKPLKDEQLKVVVTEMIDRQLLLGECLIDLLYPDLKIQTDRDSCPHCSYVLSEKDVIAGWSASFSQECKTMCPQCKHRFVAQFNVSTSASNFSGSQGKGTPLFCEFLSPWTIKKEIQNIIHGAVGIDGIISREWRESSDWTATLFWNLILLFRRYRLPFAFLLQGSFDNMVILPPKPDELTYFNTGAGVS</sequence>
<dbReference type="Gene3D" id="1.25.40.10">
    <property type="entry name" value="Tetratricopeptide repeat domain"/>
    <property type="match status" value="1"/>
</dbReference>
<evidence type="ECO:0000313" key="5">
    <source>
        <dbReference type="Proteomes" id="UP000198406"/>
    </source>
</evidence>
<protein>
    <recommendedName>
        <fullName evidence="3">UDENN domain-containing protein</fullName>
    </recommendedName>
</protein>
<feature type="compositionally biased region" description="Polar residues" evidence="2">
    <location>
        <begin position="714"/>
        <end position="724"/>
    </location>
</feature>
<organism evidence="4 5">
    <name type="scientific">Fistulifera solaris</name>
    <name type="common">Oleaginous diatom</name>
    <dbReference type="NCBI Taxonomy" id="1519565"/>
    <lineage>
        <taxon>Eukaryota</taxon>
        <taxon>Sar</taxon>
        <taxon>Stramenopiles</taxon>
        <taxon>Ochrophyta</taxon>
        <taxon>Bacillariophyta</taxon>
        <taxon>Bacillariophyceae</taxon>
        <taxon>Bacillariophycidae</taxon>
        <taxon>Naviculales</taxon>
        <taxon>Naviculaceae</taxon>
        <taxon>Fistulifera</taxon>
    </lineage>
</organism>
<accession>A0A1Z5JSH2</accession>
<dbReference type="InterPro" id="IPR037516">
    <property type="entry name" value="Tripartite_DENN"/>
</dbReference>
<dbReference type="PANTHER" id="PTHR12296:SF21">
    <property type="entry name" value="DENN DOMAIN-CONTAINING PROTEIN 3"/>
    <property type="match status" value="1"/>
</dbReference>
<dbReference type="SMART" id="SM00801">
    <property type="entry name" value="dDENN"/>
    <property type="match status" value="1"/>
</dbReference>
<feature type="compositionally biased region" description="Basic and acidic residues" evidence="2">
    <location>
        <begin position="47"/>
        <end position="58"/>
    </location>
</feature>
<dbReference type="SMART" id="SM00800">
    <property type="entry name" value="uDENN"/>
    <property type="match status" value="1"/>
</dbReference>
<feature type="compositionally biased region" description="Polar residues" evidence="2">
    <location>
        <begin position="59"/>
        <end position="70"/>
    </location>
</feature>
<dbReference type="InParanoid" id="A0A1Z5JSH2"/>
<comment type="caution">
    <text evidence="4">The sequence shown here is derived from an EMBL/GenBank/DDBJ whole genome shotgun (WGS) entry which is preliminary data.</text>
</comment>
<proteinExistence type="predicted"/>
<evidence type="ECO:0000256" key="1">
    <source>
        <dbReference type="PROSITE-ProRule" id="PRU00708"/>
    </source>
</evidence>
<dbReference type="InterPro" id="IPR005112">
    <property type="entry name" value="dDENN_dom"/>
</dbReference>
<dbReference type="Pfam" id="PF02141">
    <property type="entry name" value="DENN"/>
    <property type="match status" value="1"/>
</dbReference>
<feature type="compositionally biased region" description="Polar residues" evidence="2">
    <location>
        <begin position="1"/>
        <end position="10"/>
    </location>
</feature>
<dbReference type="Gene3D" id="3.40.50.11500">
    <property type="match status" value="1"/>
</dbReference>
<feature type="domain" description="UDENN" evidence="3">
    <location>
        <begin position="73"/>
        <end position="554"/>
    </location>
</feature>
<feature type="repeat" description="PPR" evidence="1">
    <location>
        <begin position="837"/>
        <end position="871"/>
    </location>
</feature>
<feature type="region of interest" description="Disordered" evidence="2">
    <location>
        <begin position="1"/>
        <end position="26"/>
    </location>
</feature>
<evidence type="ECO:0000259" key="3">
    <source>
        <dbReference type="PROSITE" id="PS50211"/>
    </source>
</evidence>
<reference evidence="4 5" key="1">
    <citation type="journal article" date="2015" name="Plant Cell">
        <title>Oil accumulation by the oleaginous diatom Fistulifera solaris as revealed by the genome and transcriptome.</title>
        <authorList>
            <person name="Tanaka T."/>
            <person name="Maeda Y."/>
            <person name="Veluchamy A."/>
            <person name="Tanaka M."/>
            <person name="Abida H."/>
            <person name="Marechal E."/>
            <person name="Bowler C."/>
            <person name="Muto M."/>
            <person name="Sunaga Y."/>
            <person name="Tanaka M."/>
            <person name="Yoshino T."/>
            <person name="Taniguchi T."/>
            <person name="Fukuda Y."/>
            <person name="Nemoto M."/>
            <person name="Matsumoto M."/>
            <person name="Wong P.S."/>
            <person name="Aburatani S."/>
            <person name="Fujibuchi W."/>
        </authorList>
    </citation>
    <scope>NUCLEOTIDE SEQUENCE [LARGE SCALE GENOMIC DNA]</scope>
    <source>
        <strain evidence="4 5">JPCC DA0580</strain>
    </source>
</reference>
<evidence type="ECO:0000256" key="2">
    <source>
        <dbReference type="SAM" id="MobiDB-lite"/>
    </source>
</evidence>
<evidence type="ECO:0000313" key="4">
    <source>
        <dbReference type="EMBL" id="GAX16970.1"/>
    </source>
</evidence>
<dbReference type="PANTHER" id="PTHR12296">
    <property type="entry name" value="DENN DOMAIN-CONTAINING PROTEIN 4"/>
    <property type="match status" value="1"/>
</dbReference>
<dbReference type="InterPro" id="IPR043153">
    <property type="entry name" value="DENN_C"/>
</dbReference>
<dbReference type="Pfam" id="PF03456">
    <property type="entry name" value="uDENN"/>
    <property type="match status" value="1"/>
</dbReference>
<name>A0A1Z5JSH2_FISSO</name>
<dbReference type="InterPro" id="IPR051696">
    <property type="entry name" value="DENN_Domain_GEFs"/>
</dbReference>
<dbReference type="PROSITE" id="PS51375">
    <property type="entry name" value="PPR"/>
    <property type="match status" value="1"/>
</dbReference>
<dbReference type="Gene3D" id="3.30.450.200">
    <property type="match status" value="1"/>
</dbReference>